<dbReference type="Pfam" id="PF00643">
    <property type="entry name" value="zf-B_box"/>
    <property type="match status" value="1"/>
</dbReference>
<dbReference type="SUPFAM" id="SSF57850">
    <property type="entry name" value="RING/U-box"/>
    <property type="match status" value="1"/>
</dbReference>
<dbReference type="Proteomes" id="UP000838412">
    <property type="component" value="Chromosome 7"/>
</dbReference>
<dbReference type="InterPro" id="IPR013320">
    <property type="entry name" value="ConA-like_dom_sf"/>
</dbReference>
<evidence type="ECO:0000256" key="1">
    <source>
        <dbReference type="ARBA" id="ARBA00004245"/>
    </source>
</evidence>
<dbReference type="InterPro" id="IPR043136">
    <property type="entry name" value="B30.2/SPRY_sf"/>
</dbReference>
<dbReference type="Pfam" id="PF00041">
    <property type="entry name" value="fn3"/>
    <property type="match status" value="1"/>
</dbReference>
<dbReference type="SMART" id="SM00449">
    <property type="entry name" value="SPRY"/>
    <property type="match status" value="1"/>
</dbReference>
<feature type="domain" description="B30.2/SPRY" evidence="12">
    <location>
        <begin position="528"/>
        <end position="720"/>
    </location>
</feature>
<dbReference type="InterPro" id="IPR003877">
    <property type="entry name" value="SPRY_dom"/>
</dbReference>
<keyword evidence="7" id="KW-0175">Coiled coil</keyword>
<evidence type="ECO:0000259" key="10">
    <source>
        <dbReference type="PROSITE" id="PS50089"/>
    </source>
</evidence>
<evidence type="ECO:0000256" key="8">
    <source>
        <dbReference type="ARBA" id="ARBA00023212"/>
    </source>
</evidence>
<keyword evidence="3" id="KW-0479">Metal-binding</keyword>
<evidence type="ECO:0000313" key="14">
    <source>
        <dbReference type="EMBL" id="CAH1269821.1"/>
    </source>
</evidence>
<evidence type="ECO:0000259" key="12">
    <source>
        <dbReference type="PROSITE" id="PS50188"/>
    </source>
</evidence>
<dbReference type="PANTHER" id="PTHR24099:SF16">
    <property type="entry name" value="E3 UBIQUITIN-PROTEIN LIGASE MIDLINE-1-LIKE ISOFORM X1"/>
    <property type="match status" value="1"/>
</dbReference>
<dbReference type="SUPFAM" id="SSF49265">
    <property type="entry name" value="Fibronectin type III"/>
    <property type="match status" value="1"/>
</dbReference>
<dbReference type="GO" id="GO:0005856">
    <property type="term" value="C:cytoskeleton"/>
    <property type="evidence" value="ECO:0007669"/>
    <property type="project" value="UniProtKB-SubCell"/>
</dbReference>
<dbReference type="InterPro" id="IPR000315">
    <property type="entry name" value="Znf_B-box"/>
</dbReference>
<dbReference type="Gene3D" id="3.30.160.60">
    <property type="entry name" value="Classic Zinc Finger"/>
    <property type="match status" value="1"/>
</dbReference>
<evidence type="ECO:0000256" key="2">
    <source>
        <dbReference type="ARBA" id="ARBA00022490"/>
    </source>
</evidence>
<dbReference type="InterPro" id="IPR003961">
    <property type="entry name" value="FN3_dom"/>
</dbReference>
<comment type="subcellular location">
    <subcellularLocation>
        <location evidence="1">Cytoplasm</location>
        <location evidence="1">Cytoskeleton</location>
    </subcellularLocation>
</comment>
<dbReference type="InterPro" id="IPR003879">
    <property type="entry name" value="Butyrophylin_SPRY"/>
</dbReference>
<dbReference type="InterPro" id="IPR003649">
    <property type="entry name" value="Bbox_C"/>
</dbReference>
<evidence type="ECO:0000313" key="15">
    <source>
        <dbReference type="Proteomes" id="UP000838412"/>
    </source>
</evidence>
<keyword evidence="5" id="KW-0833">Ubl conjugation pathway</keyword>
<dbReference type="Pfam" id="PF22586">
    <property type="entry name" value="ANCHR-like_BBOX"/>
    <property type="match status" value="1"/>
</dbReference>
<feature type="domain" description="B box-type" evidence="11">
    <location>
        <begin position="228"/>
        <end position="270"/>
    </location>
</feature>
<name>A0A8K0ABK9_BRALA</name>
<dbReference type="InterPro" id="IPR001841">
    <property type="entry name" value="Znf_RING"/>
</dbReference>
<dbReference type="PROSITE" id="PS00518">
    <property type="entry name" value="ZF_RING_1"/>
    <property type="match status" value="1"/>
</dbReference>
<dbReference type="Pfam" id="PF00622">
    <property type="entry name" value="SPRY"/>
    <property type="match status" value="1"/>
</dbReference>
<accession>A0A8K0ABK9</accession>
<dbReference type="AlphaFoldDB" id="A0A8K0ABK9"/>
<dbReference type="PROSITE" id="PS50188">
    <property type="entry name" value="B302_SPRY"/>
    <property type="match status" value="1"/>
</dbReference>
<keyword evidence="15" id="KW-1185">Reference proteome</keyword>
<dbReference type="PANTHER" id="PTHR24099">
    <property type="entry name" value="E3 UBIQUITIN-PROTEIN LIGASE TRIM36-RELATED"/>
    <property type="match status" value="1"/>
</dbReference>
<keyword evidence="6" id="KW-0862">Zinc</keyword>
<dbReference type="CDD" id="cd19801">
    <property type="entry name" value="Bbox1_MID"/>
    <property type="match status" value="1"/>
</dbReference>
<organism evidence="14 15">
    <name type="scientific">Branchiostoma lanceolatum</name>
    <name type="common">Common lancelet</name>
    <name type="synonym">Amphioxus lanceolatum</name>
    <dbReference type="NCBI Taxonomy" id="7740"/>
    <lineage>
        <taxon>Eukaryota</taxon>
        <taxon>Metazoa</taxon>
        <taxon>Chordata</taxon>
        <taxon>Cephalochordata</taxon>
        <taxon>Leptocardii</taxon>
        <taxon>Amphioxiformes</taxon>
        <taxon>Branchiostomatidae</taxon>
        <taxon>Branchiostoma</taxon>
    </lineage>
</organism>
<evidence type="ECO:0000259" key="13">
    <source>
        <dbReference type="PROSITE" id="PS50853"/>
    </source>
</evidence>
<dbReference type="Gene3D" id="2.60.40.10">
    <property type="entry name" value="Immunoglobulins"/>
    <property type="match status" value="1"/>
</dbReference>
<dbReference type="OrthoDB" id="9049620at2759"/>
<dbReference type="Pfam" id="PF13445">
    <property type="entry name" value="zf-RING_UBOX"/>
    <property type="match status" value="1"/>
</dbReference>
<evidence type="ECO:0000259" key="11">
    <source>
        <dbReference type="PROSITE" id="PS50119"/>
    </source>
</evidence>
<dbReference type="SMART" id="SM00336">
    <property type="entry name" value="BBOX"/>
    <property type="match status" value="2"/>
</dbReference>
<feature type="domain" description="Fibronectin type-III" evidence="13">
    <location>
        <begin position="436"/>
        <end position="545"/>
    </location>
</feature>
<dbReference type="EMBL" id="OV696692">
    <property type="protein sequence ID" value="CAH1269821.1"/>
    <property type="molecule type" value="Genomic_DNA"/>
</dbReference>
<dbReference type="SUPFAM" id="SSF49899">
    <property type="entry name" value="Concanavalin A-like lectins/glucanases"/>
    <property type="match status" value="1"/>
</dbReference>
<evidence type="ECO:0000256" key="3">
    <source>
        <dbReference type="ARBA" id="ARBA00022723"/>
    </source>
</evidence>
<evidence type="ECO:0000256" key="7">
    <source>
        <dbReference type="ARBA" id="ARBA00023054"/>
    </source>
</evidence>
<dbReference type="CDD" id="cd00063">
    <property type="entry name" value="FN3"/>
    <property type="match status" value="1"/>
</dbReference>
<protein>
    <submittedName>
        <fullName evidence="14">MID2 protein</fullName>
    </submittedName>
</protein>
<evidence type="ECO:0000256" key="9">
    <source>
        <dbReference type="PROSITE-ProRule" id="PRU00024"/>
    </source>
</evidence>
<dbReference type="CDD" id="cd19758">
    <property type="entry name" value="Bbox2_MID"/>
    <property type="match status" value="1"/>
</dbReference>
<dbReference type="InterPro" id="IPR001870">
    <property type="entry name" value="B30.2/SPRY"/>
</dbReference>
<sequence length="756" mass="84628">MLTPCLSADRRDMFYAPPPHFVRNRTSGRQPTKGVLGGATPEVRMEALGNEMCCPVCLELFTYPLLLPCAHNLCRGCAEDILASPPDQYYKNSASGKSEPEPEVEDVDEAGRGFCCPTCRERIVLGDKGLDGLRKNATLQSIVDRYKQATSEARRTVGSYGSEPNSQVLCDSCEDDPKPAFKTCKTCEVSFCPKCLEAHHSHPKIFAKHVLVAPTGVIPHKLTDTRDKEEIVCTEHRDEKVNLYCREDNKLVCTICRLVGKHKDHELAAVDEMFKELREKLILNVDALEKRTEGMIDQVSSLRTQCQDIESTGHRYKQRLYMDIDELIRVLEEKKVLLGEKIDTEREMKVQAMEEQVDDALAMVEQAKRSLFFARELIKEKDCSAFLMSAAEINERIQKAMTPLPGQCVGAAQFMHTVVDMRELGEQLKGMKFMKVPSAPVILANYCKVTNVSFTLHWLNKERDFIDSYQVLYCESSVEDDGYGLTAGGMPSAQSQWKTDDGITEDHHTVYGLQPDTEYTMFVRGISQAGCTERSQLINVKTHKGLRFQLDPDSAHRLLLLSNGNMSIKCDVNGRRSITAHKDRFNGLSTAALGNISIRCGQHYWECDVRDCASYRVGVAYFDMPRAKLIGGSESSWVFHRSGCISSAITGDVKHNVPQCSPNVLGVFLDYDKGLLSFLDVEREEHIYTFQTKFLQPVYPAVALLSLDGSMALHADKVVPEQQFPQIEADYGGFTTKAGLVAYGPSAYALVPVQKR</sequence>
<dbReference type="PROSITE" id="PS50119">
    <property type="entry name" value="ZF_BBOX"/>
    <property type="match status" value="2"/>
</dbReference>
<dbReference type="PROSITE" id="PS50089">
    <property type="entry name" value="ZF_RING_2"/>
    <property type="match status" value="1"/>
</dbReference>
<dbReference type="PROSITE" id="PS50853">
    <property type="entry name" value="FN3"/>
    <property type="match status" value="1"/>
</dbReference>
<dbReference type="Gene3D" id="3.30.40.10">
    <property type="entry name" value="Zinc/RING finger domain, C3HC4 (zinc finger)"/>
    <property type="match status" value="1"/>
</dbReference>
<dbReference type="SMART" id="SM00060">
    <property type="entry name" value="FN3"/>
    <property type="match status" value="1"/>
</dbReference>
<dbReference type="InterPro" id="IPR013783">
    <property type="entry name" value="Ig-like_fold"/>
</dbReference>
<feature type="domain" description="B box-type" evidence="11">
    <location>
        <begin position="165"/>
        <end position="214"/>
    </location>
</feature>
<dbReference type="SMART" id="SM00184">
    <property type="entry name" value="RING"/>
    <property type="match status" value="1"/>
</dbReference>
<dbReference type="InterPro" id="IPR013083">
    <property type="entry name" value="Znf_RING/FYVE/PHD"/>
</dbReference>
<keyword evidence="8" id="KW-0206">Cytoskeleton</keyword>
<dbReference type="SMART" id="SM00502">
    <property type="entry name" value="BBC"/>
    <property type="match status" value="1"/>
</dbReference>
<feature type="domain" description="RING-type" evidence="10">
    <location>
        <begin position="54"/>
        <end position="120"/>
    </location>
</feature>
<proteinExistence type="predicted"/>
<evidence type="ECO:0000256" key="5">
    <source>
        <dbReference type="ARBA" id="ARBA00022786"/>
    </source>
</evidence>
<dbReference type="InterPro" id="IPR017907">
    <property type="entry name" value="Znf_RING_CS"/>
</dbReference>
<dbReference type="InterPro" id="IPR050617">
    <property type="entry name" value="E3_ligase_FN3/SPRY"/>
</dbReference>
<dbReference type="CDD" id="cd13734">
    <property type="entry name" value="SPRY_PRY_C-II"/>
    <property type="match status" value="1"/>
</dbReference>
<dbReference type="GO" id="GO:0008270">
    <property type="term" value="F:zinc ion binding"/>
    <property type="evidence" value="ECO:0007669"/>
    <property type="project" value="UniProtKB-KW"/>
</dbReference>
<keyword evidence="2" id="KW-0963">Cytoplasm</keyword>
<dbReference type="InterPro" id="IPR027370">
    <property type="entry name" value="Znf-RING_euk"/>
</dbReference>
<dbReference type="PRINTS" id="PR01407">
    <property type="entry name" value="BUTYPHLNCDUF"/>
</dbReference>
<dbReference type="InterPro" id="IPR036116">
    <property type="entry name" value="FN3_sf"/>
</dbReference>
<gene>
    <name evidence="14" type="primary">MID2</name>
    <name evidence="14" type="ORF">BLAG_LOCUS22337</name>
</gene>
<reference evidence="14" key="1">
    <citation type="submission" date="2022-01" db="EMBL/GenBank/DDBJ databases">
        <authorList>
            <person name="Braso-Vives M."/>
        </authorList>
    </citation>
    <scope>NUCLEOTIDE SEQUENCE</scope>
</reference>
<dbReference type="SUPFAM" id="SSF57845">
    <property type="entry name" value="B-box zinc-binding domain"/>
    <property type="match status" value="1"/>
</dbReference>
<evidence type="ECO:0000256" key="6">
    <source>
        <dbReference type="ARBA" id="ARBA00022833"/>
    </source>
</evidence>
<dbReference type="Gene3D" id="4.10.830.40">
    <property type="match status" value="1"/>
</dbReference>
<dbReference type="Gene3D" id="2.60.120.920">
    <property type="match status" value="1"/>
</dbReference>
<keyword evidence="4 9" id="KW-0863">Zinc-finger</keyword>
<evidence type="ECO:0000256" key="4">
    <source>
        <dbReference type="ARBA" id="ARBA00022771"/>
    </source>
</evidence>